<dbReference type="GO" id="GO:0032196">
    <property type="term" value="P:transposition"/>
    <property type="evidence" value="ECO:0007669"/>
    <property type="project" value="UniProtKB-KW"/>
</dbReference>
<dbReference type="GO" id="GO:0003677">
    <property type="term" value="F:DNA binding"/>
    <property type="evidence" value="ECO:0007669"/>
    <property type="project" value="UniProtKB-KW"/>
</dbReference>
<dbReference type="InterPro" id="IPR001959">
    <property type="entry name" value="Transposase"/>
</dbReference>
<keyword evidence="5" id="KW-0862">Zinc</keyword>
<organism evidence="11">
    <name type="scientific">viral metagenome</name>
    <dbReference type="NCBI Taxonomy" id="1070528"/>
    <lineage>
        <taxon>unclassified sequences</taxon>
        <taxon>metagenomes</taxon>
        <taxon>organismal metagenomes</taxon>
    </lineage>
</organism>
<keyword evidence="4" id="KW-0479">Metal-binding</keyword>
<comment type="similarity">
    <text evidence="2">In the N-terminal section; belongs to the transposase 2 family.</text>
</comment>
<evidence type="ECO:0000256" key="3">
    <source>
        <dbReference type="ARBA" id="ARBA00022578"/>
    </source>
</evidence>
<feature type="domain" description="Cas12f1-like TNB" evidence="9">
    <location>
        <begin position="294"/>
        <end position="359"/>
    </location>
</feature>
<proteinExistence type="inferred from homology"/>
<dbReference type="InterPro" id="IPR051399">
    <property type="entry name" value="RNA-guided_DNA_endo/Transpos"/>
</dbReference>
<feature type="domain" description="Probable transposase IS891/IS1136/IS1341" evidence="8">
    <location>
        <begin position="175"/>
        <end position="280"/>
    </location>
</feature>
<dbReference type="EMBL" id="MT143971">
    <property type="protein sequence ID" value="QJA43931.1"/>
    <property type="molecule type" value="Genomic_DNA"/>
</dbReference>
<dbReference type="AlphaFoldDB" id="A0A6H1Z907"/>
<evidence type="ECO:0000259" key="9">
    <source>
        <dbReference type="Pfam" id="PF07282"/>
    </source>
</evidence>
<reference evidence="11" key="1">
    <citation type="submission" date="2020-03" db="EMBL/GenBank/DDBJ databases">
        <title>The deep terrestrial virosphere.</title>
        <authorList>
            <person name="Holmfeldt K."/>
            <person name="Nilsson E."/>
            <person name="Simone D."/>
            <person name="Lopez-Fernandez M."/>
            <person name="Wu X."/>
            <person name="de Brujin I."/>
            <person name="Lundin D."/>
            <person name="Andersson A."/>
            <person name="Bertilsson S."/>
            <person name="Dopson M."/>
        </authorList>
    </citation>
    <scope>NUCLEOTIDE SEQUENCE</scope>
    <source>
        <strain evidence="11">TM448A00064</strain>
        <strain evidence="12">TM448B00061</strain>
    </source>
</reference>
<evidence type="ECO:0000256" key="1">
    <source>
        <dbReference type="ARBA" id="ARBA00008761"/>
    </source>
</evidence>
<feature type="domain" description="Transposase putative helix-turn-helix" evidence="10">
    <location>
        <begin position="1"/>
        <end position="46"/>
    </location>
</feature>
<dbReference type="GO" id="GO:0046872">
    <property type="term" value="F:metal ion binding"/>
    <property type="evidence" value="ECO:0007669"/>
    <property type="project" value="UniProtKB-KW"/>
</dbReference>
<evidence type="ECO:0000259" key="10">
    <source>
        <dbReference type="Pfam" id="PF12323"/>
    </source>
</evidence>
<dbReference type="Pfam" id="PF07282">
    <property type="entry name" value="Cas12f1-like_TNB"/>
    <property type="match status" value="1"/>
</dbReference>
<dbReference type="PANTHER" id="PTHR30405">
    <property type="entry name" value="TRANSPOSASE"/>
    <property type="match status" value="1"/>
</dbReference>
<dbReference type="Pfam" id="PF12323">
    <property type="entry name" value="HTH_OrfB_IS605"/>
    <property type="match status" value="1"/>
</dbReference>
<evidence type="ECO:0000256" key="6">
    <source>
        <dbReference type="ARBA" id="ARBA00023125"/>
    </source>
</evidence>
<evidence type="ECO:0000313" key="11">
    <source>
        <dbReference type="EMBL" id="QJA43931.1"/>
    </source>
</evidence>
<evidence type="ECO:0000256" key="5">
    <source>
        <dbReference type="ARBA" id="ARBA00022833"/>
    </source>
</evidence>
<dbReference type="EMBL" id="MT144588">
    <property type="protein sequence ID" value="QJH93499.1"/>
    <property type="molecule type" value="Genomic_DNA"/>
</dbReference>
<comment type="similarity">
    <text evidence="1">In the C-terminal section; belongs to the transposase 35 family.</text>
</comment>
<dbReference type="InterPro" id="IPR021027">
    <property type="entry name" value="Transposase_put_HTH"/>
</dbReference>
<protein>
    <submittedName>
        <fullName evidence="11">Putative transposase</fullName>
    </submittedName>
</protein>
<accession>A0A6H1Z907</accession>
<dbReference type="InterPro" id="IPR010095">
    <property type="entry name" value="Cas12f1-like_TNB"/>
</dbReference>
<evidence type="ECO:0000256" key="2">
    <source>
        <dbReference type="ARBA" id="ARBA00011044"/>
    </source>
</evidence>
<gene>
    <name evidence="11" type="ORF">TM448A00064_0110</name>
    <name evidence="12" type="ORF">TM448B00061_0119</name>
</gene>
<keyword evidence="7" id="KW-0233">DNA recombination</keyword>
<dbReference type="NCBIfam" id="NF040570">
    <property type="entry name" value="guided_TnpB"/>
    <property type="match status" value="1"/>
</dbReference>
<evidence type="ECO:0000256" key="4">
    <source>
        <dbReference type="ARBA" id="ARBA00022723"/>
    </source>
</evidence>
<name>A0A6H1Z907_9ZZZZ</name>
<evidence type="ECO:0000256" key="7">
    <source>
        <dbReference type="ARBA" id="ARBA00023172"/>
    </source>
</evidence>
<keyword evidence="6" id="KW-0238">DNA-binding</keyword>
<keyword evidence="3" id="KW-0815">Transposition</keyword>
<sequence>MILGQRIRLDPNNVQRTWFERCAGAARRTWNDGLARWQEVYKAGGKPNWRGINAEFNARKKDDLAWLCELPWAVPNNALRDLGAAFSNFFRRVKQGGKPGYPRFKKRGQCREGFAIEARALRFDGRKVKLPKLGWIRMFEPLRCPGKIISSRFTKHSGRWYVSLMVEIYESWSYPHPCETQASVGVDLGVVDLAVLSDGTRVAAPRALRRHETKLRMLNKQLSRRTRGGANWRKTKVKLGRLHERIADIRKDVTHNLTARLVHDFRWIGIEDLCVKGMARGRLSKSVLDAAMSEVRRQLVYKAPLAGSNIVLADRFYPSSKTCSACGVLHADLHLGDRRWTCEDCGAEHDRDENAAENLKQMAAAHAVAACCPGSAGPLRRAKLPVGQESSSCVNLG</sequence>
<dbReference type="GO" id="GO:0006310">
    <property type="term" value="P:DNA recombination"/>
    <property type="evidence" value="ECO:0007669"/>
    <property type="project" value="UniProtKB-KW"/>
</dbReference>
<evidence type="ECO:0000259" key="8">
    <source>
        <dbReference type="Pfam" id="PF01385"/>
    </source>
</evidence>
<evidence type="ECO:0000313" key="12">
    <source>
        <dbReference type="EMBL" id="QJH93499.1"/>
    </source>
</evidence>
<dbReference type="PANTHER" id="PTHR30405:SF25">
    <property type="entry name" value="RNA-GUIDED DNA ENDONUCLEASE INSQ-RELATED"/>
    <property type="match status" value="1"/>
</dbReference>
<dbReference type="Pfam" id="PF01385">
    <property type="entry name" value="OrfB_IS605"/>
    <property type="match status" value="1"/>
</dbReference>